<protein>
    <submittedName>
        <fullName evidence="1">Uncharacterized protein</fullName>
    </submittedName>
</protein>
<keyword evidence="2" id="KW-1185">Reference proteome</keyword>
<proteinExistence type="predicted"/>
<dbReference type="AlphaFoldDB" id="A0AAV7RG46"/>
<gene>
    <name evidence="1" type="ORF">NDU88_003281</name>
</gene>
<accession>A0AAV7RG46</accession>
<reference evidence="1" key="1">
    <citation type="journal article" date="2022" name="bioRxiv">
        <title>Sequencing and chromosome-scale assembly of the giantPleurodeles waltlgenome.</title>
        <authorList>
            <person name="Brown T."/>
            <person name="Elewa A."/>
            <person name="Iarovenko S."/>
            <person name="Subramanian E."/>
            <person name="Araus A.J."/>
            <person name="Petzold A."/>
            <person name="Susuki M."/>
            <person name="Suzuki K.-i.T."/>
            <person name="Hayashi T."/>
            <person name="Toyoda A."/>
            <person name="Oliveira C."/>
            <person name="Osipova E."/>
            <person name="Leigh N.D."/>
            <person name="Simon A."/>
            <person name="Yun M.H."/>
        </authorList>
    </citation>
    <scope>NUCLEOTIDE SEQUENCE</scope>
    <source>
        <strain evidence="1">20211129_DDA</strain>
        <tissue evidence="1">Liver</tissue>
    </source>
</reference>
<dbReference type="EMBL" id="JANPWB010000009">
    <property type="protein sequence ID" value="KAJ1150490.1"/>
    <property type="molecule type" value="Genomic_DNA"/>
</dbReference>
<comment type="caution">
    <text evidence="1">The sequence shown here is derived from an EMBL/GenBank/DDBJ whole genome shotgun (WGS) entry which is preliminary data.</text>
</comment>
<evidence type="ECO:0000313" key="1">
    <source>
        <dbReference type="EMBL" id="KAJ1150490.1"/>
    </source>
</evidence>
<sequence>MRSCPGTATLAASTDENVERDLEIWGDMLERLLDEGPCPLTPPGRSPVAYLEDTLDPAPGVLDGVLTDASNHWEAAE</sequence>
<organism evidence="1 2">
    <name type="scientific">Pleurodeles waltl</name>
    <name type="common">Iberian ribbed newt</name>
    <dbReference type="NCBI Taxonomy" id="8319"/>
    <lineage>
        <taxon>Eukaryota</taxon>
        <taxon>Metazoa</taxon>
        <taxon>Chordata</taxon>
        <taxon>Craniata</taxon>
        <taxon>Vertebrata</taxon>
        <taxon>Euteleostomi</taxon>
        <taxon>Amphibia</taxon>
        <taxon>Batrachia</taxon>
        <taxon>Caudata</taxon>
        <taxon>Salamandroidea</taxon>
        <taxon>Salamandridae</taxon>
        <taxon>Pleurodelinae</taxon>
        <taxon>Pleurodeles</taxon>
    </lineage>
</organism>
<name>A0AAV7RG46_PLEWA</name>
<dbReference type="Proteomes" id="UP001066276">
    <property type="component" value="Chromosome 5"/>
</dbReference>
<evidence type="ECO:0000313" key="2">
    <source>
        <dbReference type="Proteomes" id="UP001066276"/>
    </source>
</evidence>